<dbReference type="EMBL" id="AOLZ01000033">
    <property type="protein sequence ID" value="EMA34005.1"/>
    <property type="molecule type" value="Genomic_DNA"/>
</dbReference>
<dbReference type="GO" id="GO:0005886">
    <property type="term" value="C:plasma membrane"/>
    <property type="evidence" value="ECO:0007669"/>
    <property type="project" value="UniProtKB-SubCell"/>
</dbReference>
<dbReference type="GO" id="GO:0022857">
    <property type="term" value="F:transmembrane transporter activity"/>
    <property type="evidence" value="ECO:0007669"/>
    <property type="project" value="InterPro"/>
</dbReference>
<dbReference type="STRING" id="358396.CHINAEXTREME_05040"/>
<feature type="domain" description="Major facilitator superfamily (MFS) profile" evidence="7">
    <location>
        <begin position="6"/>
        <end position="385"/>
    </location>
</feature>
<keyword evidence="9" id="KW-1185">Reference proteome</keyword>
<accession>M0LPQ8</accession>
<feature type="transmembrane region" description="Helical" evidence="6">
    <location>
        <begin position="242"/>
        <end position="261"/>
    </location>
</feature>
<dbReference type="InterPro" id="IPR020846">
    <property type="entry name" value="MFS_dom"/>
</dbReference>
<evidence type="ECO:0000256" key="1">
    <source>
        <dbReference type="ARBA" id="ARBA00004651"/>
    </source>
</evidence>
<reference evidence="8 9" key="1">
    <citation type="journal article" date="2014" name="PLoS Genet.">
        <title>Phylogenetically driven sequencing of extremely halophilic archaea reveals strategies for static and dynamic osmo-response.</title>
        <authorList>
            <person name="Becker E.A."/>
            <person name="Seitzer P.M."/>
            <person name="Tritt A."/>
            <person name="Larsen D."/>
            <person name="Krusor M."/>
            <person name="Yao A.I."/>
            <person name="Wu D."/>
            <person name="Madern D."/>
            <person name="Eisen J.A."/>
            <person name="Darling A.E."/>
            <person name="Facciotti M.T."/>
        </authorList>
    </citation>
    <scope>NUCLEOTIDE SEQUENCE [LARGE SCALE GENOMIC DNA]</scope>
    <source>
        <strain evidence="8 9">AJ5</strain>
    </source>
</reference>
<feature type="transmembrane region" description="Helical" evidence="6">
    <location>
        <begin position="162"/>
        <end position="180"/>
    </location>
</feature>
<keyword evidence="4 6" id="KW-1133">Transmembrane helix</keyword>
<dbReference type="Pfam" id="PF07690">
    <property type="entry name" value="MFS_1"/>
    <property type="match status" value="1"/>
</dbReference>
<dbReference type="InterPro" id="IPR050189">
    <property type="entry name" value="MFS_Efflux_Transporters"/>
</dbReference>
<evidence type="ECO:0000256" key="6">
    <source>
        <dbReference type="SAM" id="Phobius"/>
    </source>
</evidence>
<evidence type="ECO:0000313" key="8">
    <source>
        <dbReference type="EMBL" id="EMA34005.1"/>
    </source>
</evidence>
<dbReference type="InterPro" id="IPR036259">
    <property type="entry name" value="MFS_trans_sf"/>
</dbReference>
<keyword evidence="5 6" id="KW-0472">Membrane</keyword>
<dbReference type="Gene3D" id="1.20.1250.20">
    <property type="entry name" value="MFS general substrate transporter like domains"/>
    <property type="match status" value="2"/>
</dbReference>
<dbReference type="SUPFAM" id="SSF103473">
    <property type="entry name" value="MFS general substrate transporter"/>
    <property type="match status" value="1"/>
</dbReference>
<dbReference type="eggNOG" id="arCOG00134">
    <property type="taxonomic scope" value="Archaea"/>
</dbReference>
<name>M0LPQ8_NATLA</name>
<feature type="transmembrane region" description="Helical" evidence="6">
    <location>
        <begin position="99"/>
        <end position="120"/>
    </location>
</feature>
<organism evidence="8 9">
    <name type="scientific">Natronobacterium lacisalsi AJ5</name>
    <dbReference type="NCBI Taxonomy" id="358396"/>
    <lineage>
        <taxon>Archaea</taxon>
        <taxon>Methanobacteriati</taxon>
        <taxon>Methanobacteriota</taxon>
        <taxon>Stenosarchaea group</taxon>
        <taxon>Halobacteria</taxon>
        <taxon>Halobacteriales</taxon>
        <taxon>Natrialbaceae</taxon>
        <taxon>Natronobacterium</taxon>
    </lineage>
</organism>
<feature type="transmembrane region" description="Helical" evidence="6">
    <location>
        <begin position="362"/>
        <end position="381"/>
    </location>
</feature>
<evidence type="ECO:0000313" key="9">
    <source>
        <dbReference type="Proteomes" id="UP000011555"/>
    </source>
</evidence>
<protein>
    <submittedName>
        <fullName evidence="8">Major facilitator superfamily protein</fullName>
    </submittedName>
</protein>
<comment type="subcellular location">
    <subcellularLocation>
        <location evidence="1">Cell membrane</location>
        <topology evidence="1">Multi-pass membrane protein</topology>
    </subcellularLocation>
</comment>
<dbReference type="PANTHER" id="PTHR43124">
    <property type="entry name" value="PURINE EFFLUX PUMP PBUE"/>
    <property type="match status" value="1"/>
</dbReference>
<dbReference type="PATRIC" id="fig|358396.7.peg.1682"/>
<feature type="transmembrane region" description="Helical" evidence="6">
    <location>
        <begin position="205"/>
        <end position="222"/>
    </location>
</feature>
<dbReference type="InterPro" id="IPR011701">
    <property type="entry name" value="MFS"/>
</dbReference>
<keyword evidence="2" id="KW-1003">Cell membrane</keyword>
<evidence type="ECO:0000259" key="7">
    <source>
        <dbReference type="PROSITE" id="PS50850"/>
    </source>
</evidence>
<dbReference type="AlphaFoldDB" id="M0LPQ8"/>
<dbReference type="InParanoid" id="M0LPQ8"/>
<dbReference type="PROSITE" id="PS50850">
    <property type="entry name" value="MFS"/>
    <property type="match status" value="1"/>
</dbReference>
<feature type="transmembrane region" description="Helical" evidence="6">
    <location>
        <begin position="273"/>
        <end position="291"/>
    </location>
</feature>
<dbReference type="Proteomes" id="UP000011555">
    <property type="component" value="Unassembled WGS sequence"/>
</dbReference>
<sequence length="389" mass="41318">MVVSRARLFASLCGLVFLLNLARIIFAPLLNVIIGEFAIGEATAGLLVTLAWVGSASPRLPTGWLLTKVPRHYVVLGSGSILAVASAFAATAVSIRHLMVGAFLMGIASGVYFVSANPFLSELFPNRVGRVMGIHGAASQIAAVIAAPLVTITVAIVADWRLSLWLIAVVAAAVTVYTGLEAKRTELPRAGEDDRNFVAGALSEWRIIVTTLAIVGIASFVWQGVFNFYELYMQSKGHSDRMAGTMLTIVFAAGIPAFYFGGDLADRLPRVPYLLGVVGAFSATLLVLTAVEGLIAVILVSGVLGFVIHALFPATDTFLLDTLPDSTRGSAYAVFSSMWMLTQALGSFVLGLFIEGGYTYDLVFRTAAVFLATLVVGLLLLERADRLPV</sequence>
<comment type="caution">
    <text evidence="8">The sequence shown here is derived from an EMBL/GenBank/DDBJ whole genome shotgun (WGS) entry which is preliminary data.</text>
</comment>
<evidence type="ECO:0000256" key="2">
    <source>
        <dbReference type="ARBA" id="ARBA00022475"/>
    </source>
</evidence>
<evidence type="ECO:0000256" key="5">
    <source>
        <dbReference type="ARBA" id="ARBA00023136"/>
    </source>
</evidence>
<dbReference type="PANTHER" id="PTHR43124:SF3">
    <property type="entry name" value="CHLORAMPHENICOL EFFLUX PUMP RV0191"/>
    <property type="match status" value="1"/>
</dbReference>
<feature type="transmembrane region" description="Helical" evidence="6">
    <location>
        <begin position="331"/>
        <end position="350"/>
    </location>
</feature>
<gene>
    <name evidence="8" type="ORF">C445_08307</name>
</gene>
<keyword evidence="3 6" id="KW-0812">Transmembrane</keyword>
<evidence type="ECO:0000256" key="4">
    <source>
        <dbReference type="ARBA" id="ARBA00022989"/>
    </source>
</evidence>
<feature type="transmembrane region" description="Helical" evidence="6">
    <location>
        <begin position="73"/>
        <end position="93"/>
    </location>
</feature>
<feature type="transmembrane region" description="Helical" evidence="6">
    <location>
        <begin position="132"/>
        <end position="156"/>
    </location>
</feature>
<proteinExistence type="predicted"/>
<feature type="transmembrane region" description="Helical" evidence="6">
    <location>
        <begin position="297"/>
        <end position="319"/>
    </location>
</feature>
<evidence type="ECO:0000256" key="3">
    <source>
        <dbReference type="ARBA" id="ARBA00022692"/>
    </source>
</evidence>